<feature type="compositionally biased region" description="Gly residues" evidence="1">
    <location>
        <begin position="7"/>
        <end position="17"/>
    </location>
</feature>
<name>A0AAD6T7U8_9AGAR</name>
<protein>
    <recommendedName>
        <fullName evidence="2">CxC2-like cysteine cluster KDZ transposase-associated domain-containing protein</fullName>
    </recommendedName>
</protein>
<evidence type="ECO:0000313" key="4">
    <source>
        <dbReference type="Proteomes" id="UP001218188"/>
    </source>
</evidence>
<keyword evidence="4" id="KW-1185">Reference proteome</keyword>
<feature type="region of interest" description="Disordered" evidence="1">
    <location>
        <begin position="1"/>
        <end position="30"/>
    </location>
</feature>
<sequence>MAKRGASRGGSRGGSRGRGAAAPKMHTHESHVAEVVSISTSGRTASKNAHVVETTGGPSQADYEAEDLATNMAADNIDFSYDLGDSGLAPEIQPPDTDGIELTAKRKVYENSDYPMKTWALHQDEYLDEMLRLEGRGYPAIYTTCSGCGKGEPTFRCMQQTCYGPGLYCQECLVKQHVCLPTHWVQEWNGRFFERRALVDLGLVVQLGHPPGFACGAPLRGSKEFCVIDVTGVHRIAVNFCLCDSRIKKRQQLMRVCWWLATARDPQTCAMFGVVRLFQMLNCLGKVSAHDFLRSLELLSNNDGLSPPPYRTTLMLKRAGRGHAVSGVAGTAQGELALRCRACPQAGRNLPDGWDRINWAEMPEDLRYKYFLFLAQDCNFRLINRNVSSEANDPIMGDGWGYFVNHEEYAKYLRAHVSEEEISTCSGFQAMFLANRKRVKGLRTTGVGGVTCARHNMWRPNGIGDLQLGERQCNMDFILFSAIVYTIILYLILSYDIACQYSKNFWTRVPKAMRDMLDEARVWFKIPNFHLPPHKPPCHSAFSFHYMWGAGRTHGETVEQNWEFTNGAATSTKMMGLGTRAATLEDLFGFHNWRWQVSWRSIFTRRMGENVKEGQIHKEAFEAFDTALREVAPELVESWKVWVHKWESQQHTDGALSPFELKERVTSMRDIRLKLAKDELLRSGEGVEVEREDTPSTFVLMGLDIEDSQRNLAVDVKAVANPTETQTVAFMKRRVALTKRIWAFRTLQRTYMPKVRRFLTATQRALWDSEGDREAEAVRLFMPSELTDSTKCTKACAVGLAEVEAELRMGEARDALEELRQGLRTRTMTNRYRLRHCTGQRMLTRGQGVLRQINVKIHKAKLRYRYARHALTRLKEHGGWERELRVLQDSDVRALNERALTEEEAAQRAGVQDYEGIQEEGGIAAFGAVALGEGRRTLSWIWYTAKSTEPDEAELVEALRVEWCKAYARMRRWREDVVLVEEEMRRTIEYGYWASFEWLARSSERANGNVSDELQEGLMAYALEQADRESRTCAKLTTDWAKIRAKGQAYLVNDLTAGENVVVDIVGEDEDDEGLDDGEEGPPDYEDEGDNEVIE</sequence>
<dbReference type="Pfam" id="PF18758">
    <property type="entry name" value="KDZ"/>
    <property type="match status" value="1"/>
</dbReference>
<feature type="domain" description="CxC2-like cysteine cluster KDZ transposase-associated" evidence="2">
    <location>
        <begin position="198"/>
        <end position="303"/>
    </location>
</feature>
<gene>
    <name evidence="3" type="ORF">C8F04DRAFT_1208613</name>
</gene>
<evidence type="ECO:0000313" key="3">
    <source>
        <dbReference type="EMBL" id="KAJ7040787.1"/>
    </source>
</evidence>
<evidence type="ECO:0000256" key="1">
    <source>
        <dbReference type="SAM" id="MobiDB-lite"/>
    </source>
</evidence>
<dbReference type="Proteomes" id="UP001218188">
    <property type="component" value="Unassembled WGS sequence"/>
</dbReference>
<dbReference type="Pfam" id="PF18803">
    <property type="entry name" value="CxC2"/>
    <property type="match status" value="1"/>
</dbReference>
<reference evidence="3" key="1">
    <citation type="submission" date="2023-03" db="EMBL/GenBank/DDBJ databases">
        <title>Massive genome expansion in bonnet fungi (Mycena s.s.) driven by repeated elements and novel gene families across ecological guilds.</title>
        <authorList>
            <consortium name="Lawrence Berkeley National Laboratory"/>
            <person name="Harder C.B."/>
            <person name="Miyauchi S."/>
            <person name="Viragh M."/>
            <person name="Kuo A."/>
            <person name="Thoen E."/>
            <person name="Andreopoulos B."/>
            <person name="Lu D."/>
            <person name="Skrede I."/>
            <person name="Drula E."/>
            <person name="Henrissat B."/>
            <person name="Morin E."/>
            <person name="Kohler A."/>
            <person name="Barry K."/>
            <person name="LaButti K."/>
            <person name="Morin E."/>
            <person name="Salamov A."/>
            <person name="Lipzen A."/>
            <person name="Mereny Z."/>
            <person name="Hegedus B."/>
            <person name="Baldrian P."/>
            <person name="Stursova M."/>
            <person name="Weitz H."/>
            <person name="Taylor A."/>
            <person name="Grigoriev I.V."/>
            <person name="Nagy L.G."/>
            <person name="Martin F."/>
            <person name="Kauserud H."/>
        </authorList>
    </citation>
    <scope>NUCLEOTIDE SEQUENCE</scope>
    <source>
        <strain evidence="3">CBHHK200</strain>
    </source>
</reference>
<feature type="region of interest" description="Disordered" evidence="1">
    <location>
        <begin position="1066"/>
        <end position="1095"/>
    </location>
</feature>
<proteinExistence type="predicted"/>
<comment type="caution">
    <text evidence="3">The sequence shown here is derived from an EMBL/GenBank/DDBJ whole genome shotgun (WGS) entry which is preliminary data.</text>
</comment>
<organism evidence="3 4">
    <name type="scientific">Mycena alexandri</name>
    <dbReference type="NCBI Taxonomy" id="1745969"/>
    <lineage>
        <taxon>Eukaryota</taxon>
        <taxon>Fungi</taxon>
        <taxon>Dikarya</taxon>
        <taxon>Basidiomycota</taxon>
        <taxon>Agaricomycotina</taxon>
        <taxon>Agaricomycetes</taxon>
        <taxon>Agaricomycetidae</taxon>
        <taxon>Agaricales</taxon>
        <taxon>Marasmiineae</taxon>
        <taxon>Mycenaceae</taxon>
        <taxon>Mycena</taxon>
    </lineage>
</organism>
<dbReference type="EMBL" id="JARJCM010000020">
    <property type="protein sequence ID" value="KAJ7040787.1"/>
    <property type="molecule type" value="Genomic_DNA"/>
</dbReference>
<dbReference type="InterPro" id="IPR041457">
    <property type="entry name" value="CxC2_KDZ-assoc"/>
</dbReference>
<dbReference type="AlphaFoldDB" id="A0AAD6T7U8"/>
<dbReference type="InterPro" id="IPR040521">
    <property type="entry name" value="KDZ"/>
</dbReference>
<evidence type="ECO:0000259" key="2">
    <source>
        <dbReference type="Pfam" id="PF18803"/>
    </source>
</evidence>
<accession>A0AAD6T7U8</accession>